<feature type="binding site" evidence="4">
    <location>
        <begin position="574"/>
        <end position="581"/>
    </location>
    <ligand>
        <name>ATP</name>
        <dbReference type="ChEBI" id="CHEBI:30616"/>
    </ligand>
</feature>
<evidence type="ECO:0000259" key="8">
    <source>
        <dbReference type="PROSITE" id="PS50901"/>
    </source>
</evidence>
<keyword evidence="3 4" id="KW-0067">ATP-binding</keyword>
<dbReference type="CDD" id="cd00060">
    <property type="entry name" value="FHA"/>
    <property type="match status" value="1"/>
</dbReference>
<evidence type="ECO:0000256" key="3">
    <source>
        <dbReference type="ARBA" id="ARBA00022840"/>
    </source>
</evidence>
<dbReference type="EMBL" id="CP148033">
    <property type="protein sequence ID" value="WXK94408.1"/>
    <property type="molecule type" value="Genomic_DNA"/>
</dbReference>
<evidence type="ECO:0000313" key="10">
    <source>
        <dbReference type="Proteomes" id="UP001623384"/>
    </source>
</evidence>
<dbReference type="InterPro" id="IPR002543">
    <property type="entry name" value="FtsK_dom"/>
</dbReference>
<dbReference type="SUPFAM" id="SSF49879">
    <property type="entry name" value="SMAD/FHA domain"/>
    <property type="match status" value="1"/>
</dbReference>
<keyword evidence="6" id="KW-1133">Transmembrane helix</keyword>
<evidence type="ECO:0000259" key="7">
    <source>
        <dbReference type="PROSITE" id="PS50006"/>
    </source>
</evidence>
<reference evidence="9 10" key="1">
    <citation type="submission" date="2024-03" db="EMBL/GenBank/DDBJ databases">
        <title>Rhodococcus navarretei sp. nov. and Pseudarthrobacter quantumdoti sp. nov., two new species with the ability to biosynthesize Quantum Dots isolated from soil samples at Union Glacier, Antarctica.</title>
        <authorList>
            <person name="Vargas M."/>
        </authorList>
    </citation>
    <scope>NUCLEOTIDE SEQUENCE [LARGE SCALE GENOMIC DNA]</scope>
    <source>
        <strain evidence="9 10">RC-2-3</strain>
    </source>
</reference>
<keyword evidence="6" id="KW-0812">Transmembrane</keyword>
<name>A0ABZ2R7M0_9MICC</name>
<dbReference type="PROSITE" id="PS50901">
    <property type="entry name" value="FTSK"/>
    <property type="match status" value="1"/>
</dbReference>
<dbReference type="SMART" id="SM00382">
    <property type="entry name" value="AAA"/>
    <property type="match status" value="2"/>
</dbReference>
<organism evidence="9 10">
    <name type="scientific">Pseudarthrobacter quantipunctorum</name>
    <dbReference type="NCBI Taxonomy" id="3128980"/>
    <lineage>
        <taxon>Bacteria</taxon>
        <taxon>Bacillati</taxon>
        <taxon>Actinomycetota</taxon>
        <taxon>Actinomycetes</taxon>
        <taxon>Micrococcales</taxon>
        <taxon>Micrococcaceae</taxon>
        <taxon>Pseudarthrobacter</taxon>
    </lineage>
</organism>
<feature type="transmembrane region" description="Helical" evidence="6">
    <location>
        <begin position="218"/>
        <end position="236"/>
    </location>
</feature>
<dbReference type="InterPro" id="IPR050206">
    <property type="entry name" value="FtsK/SpoIIIE/SftA"/>
</dbReference>
<dbReference type="SUPFAM" id="SSF52540">
    <property type="entry name" value="P-loop containing nucleoside triphosphate hydrolases"/>
    <property type="match status" value="2"/>
</dbReference>
<feature type="domain" description="FtsK" evidence="8">
    <location>
        <begin position="556"/>
        <end position="746"/>
    </location>
</feature>
<dbReference type="InterPro" id="IPR027417">
    <property type="entry name" value="P-loop_NTPase"/>
</dbReference>
<dbReference type="Pfam" id="PF01580">
    <property type="entry name" value="FtsK_SpoIIIE"/>
    <property type="match status" value="1"/>
</dbReference>
<keyword evidence="1" id="KW-0597">Phosphoprotein</keyword>
<evidence type="ECO:0000256" key="5">
    <source>
        <dbReference type="SAM" id="MobiDB-lite"/>
    </source>
</evidence>
<proteinExistence type="predicted"/>
<dbReference type="InterPro" id="IPR003593">
    <property type="entry name" value="AAA+_ATPase"/>
</dbReference>
<keyword evidence="2 4" id="KW-0547">Nucleotide-binding</keyword>
<feature type="region of interest" description="Disordered" evidence="5">
    <location>
        <begin position="1"/>
        <end position="20"/>
    </location>
</feature>
<dbReference type="InterPro" id="IPR008984">
    <property type="entry name" value="SMAD_FHA_dom_sf"/>
</dbReference>
<dbReference type="PROSITE" id="PS50006">
    <property type="entry name" value="FHA_DOMAIN"/>
    <property type="match status" value="1"/>
</dbReference>
<feature type="compositionally biased region" description="Polar residues" evidence="5">
    <location>
        <begin position="1140"/>
        <end position="1150"/>
    </location>
</feature>
<gene>
    <name evidence="9" type="ORF">WHH00_06295</name>
</gene>
<dbReference type="Gene3D" id="2.60.200.20">
    <property type="match status" value="1"/>
</dbReference>
<feature type="region of interest" description="Disordered" evidence="5">
    <location>
        <begin position="1137"/>
        <end position="1195"/>
    </location>
</feature>
<evidence type="ECO:0000256" key="6">
    <source>
        <dbReference type="SAM" id="Phobius"/>
    </source>
</evidence>
<dbReference type="Proteomes" id="UP001623384">
    <property type="component" value="Chromosome"/>
</dbReference>
<evidence type="ECO:0000256" key="4">
    <source>
        <dbReference type="PROSITE-ProRule" id="PRU00289"/>
    </source>
</evidence>
<feature type="transmembrane region" description="Helical" evidence="6">
    <location>
        <begin position="242"/>
        <end position="260"/>
    </location>
</feature>
<dbReference type="PANTHER" id="PTHR22683">
    <property type="entry name" value="SPORULATION PROTEIN RELATED"/>
    <property type="match status" value="1"/>
</dbReference>
<evidence type="ECO:0000256" key="1">
    <source>
        <dbReference type="ARBA" id="ARBA00022553"/>
    </source>
</evidence>
<protein>
    <submittedName>
        <fullName evidence="9">FtsK/SpoIIIE domain-containing protein</fullName>
    </submittedName>
</protein>
<sequence length="1383" mass="144087">MTLHCTLVRGPRSPQAGPPLELTVTAPSGTSGKAIHTELVRTFGTGAVYVDGENLCSLSLGTAPLIAGAVLVDGGSRPAGRKTRQRPASDPSAPIALAIHSGAGAGTLIPLQRGTYTIGRSNTRIVIPDPELSREHARLVVTEKDIMIVDLGSANGTFIDGERVRHALISTATSIRCGSSTMSLVFLNTPDKALADAGASVQDPLTVAGRPESGNRGILVLTAVLPLAIGVGLAVLTGMWMFLAFAAVSAVSVLIPLAAGRRQRREFASRISAAVKADQERRKRAGPSLALLVLAAAQCKVAASAAPGEGRVWLRLGLAPQAANLKIESGNAPQAVPSAGEMPVMLNPAHSPATLWGPRTVQEGMLRSLVMQLAGYPGGCRARIVICGHPGTLPLPARFLRSVTLAASPESCLRSLTEGFSHDHDYGVLLLTSALGEDEAGLLEQAAQRGWQVLEFRSADSPPGIADAELTEKESRLREPGRETTFIPDLAPEDVFSSYCRQLAASPQRLDRAENLVPPACTLDGLLPPSPADTAARWNSPALAGTLAVPLGLQATGPLILDLQSDGPHVLVAGTTGSGKSELLRSLVLALALAHPPDRVNFLFIDFKGGAGLGPLGGLVHCVGVLTDLSAHELERTLTSLNAEIRLREQALAAAEVPDLAAYRTSPASRDNPLPHLVIVIDEFRMLVDDAPEVLRELMRIASIGRSLGLHLVMATQRPQGALTADIRANVTSSIALRVQSDMESHDILHSNAAAGISLNTPGRAFIARGTEPPVEFQAASTGIPAPDGDTVEVNVQLAADFLSTRGQDSLAPAGASGRTPAQAAAPLVAMVRHLWTTQAGPAPRLPVAPPLPLKPARPESGMAVLHPGDGRTKGPAIALGLLDMPHRQEIRSLVWCPSTDGHLALIGGPLSGASEALELAVHGLAENAEETHLYFLDAAAALRRLAAHPRTGAHAGLHELRRGVRVLERLGQELATRLSRTDHGGVPLVLAISGWGSWVSAFRAGPFAWAEEVMLDLVRDGMRAGITVIISGERELVTARFCGSLPNRIYFPAGSNEDSRIAWPKLPATAAVRGRGVAFGSIACGTASVCQLYEPAADTSGPHGTGRAGTQQFLARPFRIEPLPVRVTIAEVRAAAHGTQGTETGRGQSTAGNAVAQTKAAGAAKDGPRQAGESAPEGISAPAPARVAGQRPEAGASVPRDVLLGVGGDELDPVFVHVPPGGTFAVLGGPGSGKTNFLRALQALNPGTDAWVHPGTVRDPAEFWKGALEKARQGTLPGSAAMLVDDIDMMAAGTLRDLSELHSLGHGMVFTASYSPLLIQRVPLAMDARAAGRGLLLAPRSTSEGDLFGIRFEVEPNPPPGRSVLIARGKSSAVQVAWAGTP</sequence>
<dbReference type="Gene3D" id="3.40.50.300">
    <property type="entry name" value="P-loop containing nucleotide triphosphate hydrolases"/>
    <property type="match status" value="2"/>
</dbReference>
<dbReference type="CDD" id="cd01127">
    <property type="entry name" value="TrwB_TraG_TraD_VirD4"/>
    <property type="match status" value="1"/>
</dbReference>
<dbReference type="SMART" id="SM00240">
    <property type="entry name" value="FHA"/>
    <property type="match status" value="1"/>
</dbReference>
<keyword evidence="6" id="KW-0472">Membrane</keyword>
<feature type="compositionally biased region" description="Low complexity" evidence="5">
    <location>
        <begin position="1151"/>
        <end position="1166"/>
    </location>
</feature>
<feature type="domain" description="FHA" evidence="7">
    <location>
        <begin position="116"/>
        <end position="164"/>
    </location>
</feature>
<keyword evidence="10" id="KW-1185">Reference proteome</keyword>
<dbReference type="RefSeq" id="WP_406637417.1">
    <property type="nucleotide sequence ID" value="NZ_CP148033.1"/>
</dbReference>
<accession>A0ABZ2R7M0</accession>
<evidence type="ECO:0000256" key="2">
    <source>
        <dbReference type="ARBA" id="ARBA00022741"/>
    </source>
</evidence>
<dbReference type="InterPro" id="IPR000253">
    <property type="entry name" value="FHA_dom"/>
</dbReference>
<dbReference type="CDD" id="cd00267">
    <property type="entry name" value="ABC_ATPase"/>
    <property type="match status" value="1"/>
</dbReference>
<dbReference type="Pfam" id="PF00498">
    <property type="entry name" value="FHA"/>
    <property type="match status" value="1"/>
</dbReference>
<evidence type="ECO:0000313" key="9">
    <source>
        <dbReference type="EMBL" id="WXK94408.1"/>
    </source>
</evidence>
<dbReference type="PANTHER" id="PTHR22683:SF1">
    <property type="entry name" value="TYPE VII SECRETION SYSTEM PROTEIN ESSC"/>
    <property type="match status" value="1"/>
</dbReference>